<feature type="transmembrane region" description="Helical" evidence="8">
    <location>
        <begin position="37"/>
        <end position="58"/>
    </location>
</feature>
<keyword evidence="3 8" id="KW-0812">Transmembrane</keyword>
<keyword evidence="10" id="KW-1185">Reference proteome</keyword>
<feature type="transmembrane region" description="Helical" evidence="8">
    <location>
        <begin position="178"/>
        <end position="202"/>
    </location>
</feature>
<gene>
    <name evidence="9" type="ORF">BCR35DRAFT_283115</name>
</gene>
<reference evidence="9 10" key="1">
    <citation type="submission" date="2016-07" db="EMBL/GenBank/DDBJ databases">
        <title>Pervasive Adenine N6-methylation of Active Genes in Fungi.</title>
        <authorList>
            <consortium name="DOE Joint Genome Institute"/>
            <person name="Mondo S.J."/>
            <person name="Dannebaum R.O."/>
            <person name="Kuo R.C."/>
            <person name="Labutti K."/>
            <person name="Haridas S."/>
            <person name="Kuo A."/>
            <person name="Salamov A."/>
            <person name="Ahrendt S.R."/>
            <person name="Lipzen A."/>
            <person name="Sullivan W."/>
            <person name="Andreopoulos W.B."/>
            <person name="Clum A."/>
            <person name="Lindquist E."/>
            <person name="Daum C."/>
            <person name="Ramamoorthy G.K."/>
            <person name="Gryganskyi A."/>
            <person name="Culley D."/>
            <person name="Magnuson J.K."/>
            <person name="James T.Y."/>
            <person name="O'Malley M.A."/>
            <person name="Stajich J.E."/>
            <person name="Spatafora J.W."/>
            <person name="Visel A."/>
            <person name="Grigoriev I.V."/>
        </authorList>
    </citation>
    <scope>NUCLEOTIDE SEQUENCE [LARGE SCALE GENOMIC DNA]</scope>
    <source>
        <strain evidence="9 10">62-1032</strain>
    </source>
</reference>
<dbReference type="NCBIfam" id="TIGR00951">
    <property type="entry name" value="2A43"/>
    <property type="match status" value="1"/>
</dbReference>
<dbReference type="PANTHER" id="PTHR13131">
    <property type="entry name" value="CYSTINOSIN"/>
    <property type="match status" value="1"/>
</dbReference>
<evidence type="ECO:0000313" key="10">
    <source>
        <dbReference type="Proteomes" id="UP000193467"/>
    </source>
</evidence>
<dbReference type="Gene3D" id="1.20.1280.290">
    <property type="match status" value="1"/>
</dbReference>
<dbReference type="GO" id="GO:0015184">
    <property type="term" value="F:L-cystine transmembrane transporter activity"/>
    <property type="evidence" value="ECO:0007669"/>
    <property type="project" value="TreeGrafter"/>
</dbReference>
<comment type="subcellular location">
    <subcellularLocation>
        <location evidence="1">Endomembrane system</location>
        <topology evidence="1">Multi-pass membrane protein</topology>
    </subcellularLocation>
</comment>
<dbReference type="SMART" id="SM00679">
    <property type="entry name" value="CTNS"/>
    <property type="match status" value="2"/>
</dbReference>
<evidence type="ECO:0000256" key="5">
    <source>
        <dbReference type="ARBA" id="ARBA00022989"/>
    </source>
</evidence>
<evidence type="ECO:0000256" key="8">
    <source>
        <dbReference type="SAM" id="Phobius"/>
    </source>
</evidence>
<evidence type="ECO:0000256" key="2">
    <source>
        <dbReference type="ARBA" id="ARBA00022448"/>
    </source>
</evidence>
<evidence type="ECO:0000256" key="4">
    <source>
        <dbReference type="ARBA" id="ARBA00022737"/>
    </source>
</evidence>
<dbReference type="Proteomes" id="UP000193467">
    <property type="component" value="Unassembled WGS sequence"/>
</dbReference>
<keyword evidence="5 8" id="KW-1133">Transmembrane helix</keyword>
<evidence type="ECO:0000256" key="7">
    <source>
        <dbReference type="SAM" id="MobiDB-lite"/>
    </source>
</evidence>
<dbReference type="GO" id="GO:0005774">
    <property type="term" value="C:vacuolar membrane"/>
    <property type="evidence" value="ECO:0007669"/>
    <property type="project" value="TreeGrafter"/>
</dbReference>
<dbReference type="Pfam" id="PF04193">
    <property type="entry name" value="PQ-loop"/>
    <property type="match status" value="2"/>
</dbReference>
<evidence type="ECO:0000256" key="6">
    <source>
        <dbReference type="ARBA" id="ARBA00023136"/>
    </source>
</evidence>
<sequence>MSYFAVAISHLLGWLYTAAWSLSFYPQALLNYRRKSVSGLSLDFLVLNPLGFACYSTYNLVLLWSPVARHQYAQRHHGRSPEVRVNDVAFAVHALVLSLITLGQAYVYKRDPGQRVSPYTRLLVAGTLTGIFVATIVSATTAHFEWLDLLYLLSYIKLALSLLKLLPQAWLNYQRKSTIGWSIENVVLDFSGGVLSLIQLVLDSWVSGDWKGITGNPGKLGLSFLAIGFDSLFLLQHYVWYKDSTLTLLDTVDPHRPASTTGDGEENERRPLLGAEVGGERAV</sequence>
<dbReference type="PANTHER" id="PTHR13131:SF5">
    <property type="entry name" value="CYSTINOSIN"/>
    <property type="match status" value="1"/>
</dbReference>
<dbReference type="GO" id="GO:0012505">
    <property type="term" value="C:endomembrane system"/>
    <property type="evidence" value="ECO:0007669"/>
    <property type="project" value="UniProtKB-SubCell"/>
</dbReference>
<organism evidence="9 10">
    <name type="scientific">Leucosporidium creatinivorum</name>
    <dbReference type="NCBI Taxonomy" id="106004"/>
    <lineage>
        <taxon>Eukaryota</taxon>
        <taxon>Fungi</taxon>
        <taxon>Dikarya</taxon>
        <taxon>Basidiomycota</taxon>
        <taxon>Pucciniomycotina</taxon>
        <taxon>Microbotryomycetes</taxon>
        <taxon>Leucosporidiales</taxon>
        <taxon>Leucosporidium</taxon>
    </lineage>
</organism>
<dbReference type="AlphaFoldDB" id="A0A1Y2DZA9"/>
<dbReference type="InParanoid" id="A0A1Y2DZA9"/>
<feature type="transmembrane region" description="Helical" evidence="8">
    <location>
        <begin position="6"/>
        <end position="25"/>
    </location>
</feature>
<comment type="caution">
    <text evidence="9">The sequence shown here is derived from an EMBL/GenBank/DDBJ whole genome shotgun (WGS) entry which is preliminary data.</text>
</comment>
<dbReference type="InterPro" id="IPR006603">
    <property type="entry name" value="PQ-loop_rpt"/>
</dbReference>
<protein>
    <submittedName>
        <fullName evidence="9">PQ loop repeat-domain-containing protein</fullName>
    </submittedName>
</protein>
<evidence type="ECO:0000256" key="3">
    <source>
        <dbReference type="ARBA" id="ARBA00022692"/>
    </source>
</evidence>
<evidence type="ECO:0000313" key="9">
    <source>
        <dbReference type="EMBL" id="ORY64603.1"/>
    </source>
</evidence>
<dbReference type="OrthoDB" id="75720at2759"/>
<accession>A0A1Y2DZA9</accession>
<dbReference type="EMBL" id="MCGR01000066">
    <property type="protein sequence ID" value="ORY64603.1"/>
    <property type="molecule type" value="Genomic_DNA"/>
</dbReference>
<feature type="transmembrane region" description="Helical" evidence="8">
    <location>
        <begin position="119"/>
        <end position="137"/>
    </location>
</feature>
<feature type="transmembrane region" description="Helical" evidence="8">
    <location>
        <begin position="149"/>
        <end position="166"/>
    </location>
</feature>
<evidence type="ECO:0000256" key="1">
    <source>
        <dbReference type="ARBA" id="ARBA00004127"/>
    </source>
</evidence>
<dbReference type="InterPro" id="IPR005282">
    <property type="entry name" value="LC_transporter"/>
</dbReference>
<feature type="transmembrane region" description="Helical" evidence="8">
    <location>
        <begin position="88"/>
        <end position="107"/>
    </location>
</feature>
<dbReference type="STRING" id="106004.A0A1Y2DZA9"/>
<feature type="region of interest" description="Disordered" evidence="7">
    <location>
        <begin position="257"/>
        <end position="283"/>
    </location>
</feature>
<keyword evidence="2" id="KW-0813">Transport</keyword>
<dbReference type="GO" id="GO:0000324">
    <property type="term" value="C:fungal-type vacuole"/>
    <property type="evidence" value="ECO:0007669"/>
    <property type="project" value="TreeGrafter"/>
</dbReference>
<keyword evidence="6 8" id="KW-0472">Membrane</keyword>
<proteinExistence type="predicted"/>
<keyword evidence="4" id="KW-0677">Repeat</keyword>
<name>A0A1Y2DZA9_9BASI</name>
<feature type="transmembrane region" description="Helical" evidence="8">
    <location>
        <begin position="222"/>
        <end position="241"/>
    </location>
</feature>